<name>A0ABW4MMY4_9BACI</name>
<proteinExistence type="predicted"/>
<dbReference type="PROSITE" id="PS50045">
    <property type="entry name" value="SIGMA54_INTERACT_4"/>
    <property type="match status" value="1"/>
</dbReference>
<dbReference type="Proteomes" id="UP001597227">
    <property type="component" value="Unassembled WGS sequence"/>
</dbReference>
<dbReference type="Gene3D" id="3.30.450.20">
    <property type="entry name" value="PAS domain"/>
    <property type="match status" value="1"/>
</dbReference>
<evidence type="ECO:0000256" key="2">
    <source>
        <dbReference type="ARBA" id="ARBA00022840"/>
    </source>
</evidence>
<dbReference type="SUPFAM" id="SSF52540">
    <property type="entry name" value="P-loop containing nucleoside triphosphate hydrolases"/>
    <property type="match status" value="1"/>
</dbReference>
<accession>A0ABW4MMY4</accession>
<keyword evidence="9" id="KW-1185">Reference proteome</keyword>
<dbReference type="PROSITE" id="PS00675">
    <property type="entry name" value="SIGMA54_INTERACT_1"/>
    <property type="match status" value="1"/>
</dbReference>
<organism evidence="8 9">
    <name type="scientific">Fredinandcohnia salidurans</name>
    <dbReference type="NCBI Taxonomy" id="2595041"/>
    <lineage>
        <taxon>Bacteria</taxon>
        <taxon>Bacillati</taxon>
        <taxon>Bacillota</taxon>
        <taxon>Bacilli</taxon>
        <taxon>Bacillales</taxon>
        <taxon>Bacillaceae</taxon>
        <taxon>Fredinandcohnia</taxon>
    </lineage>
</organism>
<keyword evidence="2" id="KW-0067">ATP-binding</keyword>
<evidence type="ECO:0000256" key="1">
    <source>
        <dbReference type="ARBA" id="ARBA00022741"/>
    </source>
</evidence>
<dbReference type="Gene3D" id="1.10.10.60">
    <property type="entry name" value="Homeodomain-like"/>
    <property type="match status" value="1"/>
</dbReference>
<dbReference type="PROSITE" id="PS00676">
    <property type="entry name" value="SIGMA54_INTERACT_2"/>
    <property type="match status" value="1"/>
</dbReference>
<comment type="caution">
    <text evidence="8">The sequence shown here is derived from an EMBL/GenBank/DDBJ whole genome shotgun (WGS) entry which is preliminary data.</text>
</comment>
<evidence type="ECO:0000259" key="6">
    <source>
        <dbReference type="PROSITE" id="PS50045"/>
    </source>
</evidence>
<dbReference type="InterPro" id="IPR003593">
    <property type="entry name" value="AAA+_ATPase"/>
</dbReference>
<dbReference type="PROSITE" id="PS00688">
    <property type="entry name" value="SIGMA54_INTERACT_3"/>
    <property type="match status" value="1"/>
</dbReference>
<dbReference type="InterPro" id="IPR029016">
    <property type="entry name" value="GAF-like_dom_sf"/>
</dbReference>
<dbReference type="Gene3D" id="3.30.450.40">
    <property type="match status" value="1"/>
</dbReference>
<evidence type="ECO:0000313" key="9">
    <source>
        <dbReference type="Proteomes" id="UP001597227"/>
    </source>
</evidence>
<dbReference type="SUPFAM" id="SSF55781">
    <property type="entry name" value="GAF domain-like"/>
    <property type="match status" value="1"/>
</dbReference>
<keyword evidence="3" id="KW-0805">Transcription regulation</keyword>
<dbReference type="InterPro" id="IPR035965">
    <property type="entry name" value="PAS-like_dom_sf"/>
</dbReference>
<dbReference type="CDD" id="cd00009">
    <property type="entry name" value="AAA"/>
    <property type="match status" value="1"/>
</dbReference>
<keyword evidence="1" id="KW-0547">Nucleotide-binding</keyword>
<dbReference type="Pfam" id="PF00158">
    <property type="entry name" value="Sigma54_activat"/>
    <property type="match status" value="1"/>
</dbReference>
<dbReference type="InterPro" id="IPR025662">
    <property type="entry name" value="Sigma_54_int_dom_ATP-bd_1"/>
</dbReference>
<feature type="domain" description="PAS" evidence="7">
    <location>
        <begin position="208"/>
        <end position="249"/>
    </location>
</feature>
<dbReference type="Pfam" id="PF02954">
    <property type="entry name" value="HTH_8"/>
    <property type="match status" value="1"/>
</dbReference>
<dbReference type="SUPFAM" id="SSF55785">
    <property type="entry name" value="PYP-like sensor domain (PAS domain)"/>
    <property type="match status" value="1"/>
</dbReference>
<evidence type="ECO:0000256" key="3">
    <source>
        <dbReference type="ARBA" id="ARBA00023015"/>
    </source>
</evidence>
<dbReference type="PANTHER" id="PTHR32071">
    <property type="entry name" value="TRANSCRIPTIONAL REGULATORY PROTEIN"/>
    <property type="match status" value="1"/>
</dbReference>
<dbReference type="EMBL" id="JBHUEK010000018">
    <property type="protein sequence ID" value="MFD1779253.1"/>
    <property type="molecule type" value="Genomic_DNA"/>
</dbReference>
<dbReference type="Pfam" id="PF25601">
    <property type="entry name" value="AAA_lid_14"/>
    <property type="match status" value="1"/>
</dbReference>
<reference evidence="9" key="1">
    <citation type="journal article" date="2019" name="Int. J. Syst. Evol. Microbiol.">
        <title>The Global Catalogue of Microorganisms (GCM) 10K type strain sequencing project: providing services to taxonomists for standard genome sequencing and annotation.</title>
        <authorList>
            <consortium name="The Broad Institute Genomics Platform"/>
            <consortium name="The Broad Institute Genome Sequencing Center for Infectious Disease"/>
            <person name="Wu L."/>
            <person name="Ma J."/>
        </authorList>
    </citation>
    <scope>NUCLEOTIDE SEQUENCE [LARGE SCALE GENOMIC DNA]</scope>
    <source>
        <strain evidence="9">CCUG 15531</strain>
    </source>
</reference>
<sequence>MKSLKDYKENWEQFIFEDYIKPNINPIVKLSWLRSKRMGIDPFRTYGKIKPFDYEKYKELINIATPLTEGLYSIVEGSGFMVIICNEQGQLLKVIGDTDPLNHAKRMGFIEGADWSEAEMGTNAIGTSIVVDSPLQIVAEEHFAKICQSWTCSAAPIHDSNGKIIGVLNISGPRDKVHSHTLGMVVSTVKAIEYQLKLNENMQKILMMQKFLEAATNNIDDAIVITDTQGKIIISNEQFTRLFDLNKSQQENKKLSTIFINQLLTSTNKERFLDKEIHIKRQDLQPSIHCIVSKIPIYQENSWLGSMITLKEMKKVRHLVNHLTDHRAKISFSEIIGESHTFVNKVQEAKLAANTSSTVLILGESGTGKDMIAQAIHNASDRKNKPFISINCGGIPRDLLGSELFGYEEGAFTGAKKGGRQGKFELADGGTLFLDEIGEMSLEMQVLLLRVLQDREVVRIGGQNVISVDVRIIAATNRNLRKEVEKGSFREDLFFRLNVMPIELPPLRNRLADIPLLVEFFIRQFSHNLNRSMPIIEPGFIHALMQYSWPGNIRELQNILERTMNKSLKDHLTSQDLPSEIFEKKEQHKNENTIVLDRNQLKKQAIIHALERSKGNILHAAKYLGIARSTLYRQMKKFNIQ</sequence>
<dbReference type="PANTHER" id="PTHR32071:SF57">
    <property type="entry name" value="C4-DICARBOXYLATE TRANSPORT TRANSCRIPTIONAL REGULATORY PROTEIN DCTD"/>
    <property type="match status" value="1"/>
</dbReference>
<evidence type="ECO:0000256" key="4">
    <source>
        <dbReference type="ARBA" id="ARBA00023125"/>
    </source>
</evidence>
<feature type="domain" description="Sigma-54 factor interaction" evidence="6">
    <location>
        <begin position="335"/>
        <end position="565"/>
    </location>
</feature>
<dbReference type="InterPro" id="IPR025944">
    <property type="entry name" value="Sigma_54_int_dom_CS"/>
</dbReference>
<dbReference type="InterPro" id="IPR009057">
    <property type="entry name" value="Homeodomain-like_sf"/>
</dbReference>
<evidence type="ECO:0000259" key="7">
    <source>
        <dbReference type="PROSITE" id="PS50112"/>
    </source>
</evidence>
<dbReference type="InterPro" id="IPR058031">
    <property type="entry name" value="AAA_lid_NorR"/>
</dbReference>
<dbReference type="PRINTS" id="PR01590">
    <property type="entry name" value="HTHFIS"/>
</dbReference>
<dbReference type="SUPFAM" id="SSF46689">
    <property type="entry name" value="Homeodomain-like"/>
    <property type="match status" value="1"/>
</dbReference>
<dbReference type="InterPro" id="IPR025943">
    <property type="entry name" value="Sigma_54_int_dom_ATP-bd_2"/>
</dbReference>
<dbReference type="InterPro" id="IPR000014">
    <property type="entry name" value="PAS"/>
</dbReference>
<dbReference type="Gene3D" id="3.40.50.300">
    <property type="entry name" value="P-loop containing nucleotide triphosphate hydrolases"/>
    <property type="match status" value="1"/>
</dbReference>
<keyword evidence="4" id="KW-0238">DNA-binding</keyword>
<dbReference type="InterPro" id="IPR027417">
    <property type="entry name" value="P-loop_NTPase"/>
</dbReference>
<keyword evidence="5" id="KW-0804">Transcription</keyword>
<evidence type="ECO:0000313" key="8">
    <source>
        <dbReference type="EMBL" id="MFD1779253.1"/>
    </source>
</evidence>
<dbReference type="InterPro" id="IPR002197">
    <property type="entry name" value="HTH_Fis"/>
</dbReference>
<dbReference type="InterPro" id="IPR003018">
    <property type="entry name" value="GAF"/>
</dbReference>
<evidence type="ECO:0000256" key="5">
    <source>
        <dbReference type="ARBA" id="ARBA00023163"/>
    </source>
</evidence>
<protein>
    <submittedName>
        <fullName evidence="8">Sigma-54-dependent Fis family transcriptional regulator</fullName>
    </submittedName>
</protein>
<dbReference type="InterPro" id="IPR002078">
    <property type="entry name" value="Sigma_54_int"/>
</dbReference>
<dbReference type="Pfam" id="PF01590">
    <property type="entry name" value="GAF"/>
    <property type="match status" value="1"/>
</dbReference>
<dbReference type="RefSeq" id="WP_388038233.1">
    <property type="nucleotide sequence ID" value="NZ_JBHUEK010000018.1"/>
</dbReference>
<dbReference type="SMART" id="SM00382">
    <property type="entry name" value="AAA"/>
    <property type="match status" value="1"/>
</dbReference>
<dbReference type="PROSITE" id="PS50112">
    <property type="entry name" value="PAS"/>
    <property type="match status" value="1"/>
</dbReference>
<dbReference type="Gene3D" id="1.10.8.60">
    <property type="match status" value="1"/>
</dbReference>
<gene>
    <name evidence="8" type="ORF">ACFSFW_11290</name>
</gene>